<evidence type="ECO:0000256" key="7">
    <source>
        <dbReference type="SAM" id="MobiDB-lite"/>
    </source>
</evidence>
<keyword evidence="10" id="KW-1185">Reference proteome</keyword>
<keyword evidence="3" id="KW-1015">Disulfide bond</keyword>
<dbReference type="GO" id="GO:0033617">
    <property type="term" value="P:mitochondrial respiratory chain complex IV assembly"/>
    <property type="evidence" value="ECO:0007669"/>
    <property type="project" value="TreeGrafter"/>
</dbReference>
<feature type="region of interest" description="Disordered" evidence="7">
    <location>
        <begin position="1"/>
        <end position="20"/>
    </location>
</feature>
<evidence type="ECO:0000256" key="4">
    <source>
        <dbReference type="ARBA" id="ARBA00037279"/>
    </source>
</evidence>
<dbReference type="InterPro" id="IPR010625">
    <property type="entry name" value="CHCH"/>
</dbReference>
<feature type="region of interest" description="Disordered" evidence="7">
    <location>
        <begin position="71"/>
        <end position="112"/>
    </location>
</feature>
<feature type="domain" description="CHCH" evidence="8">
    <location>
        <begin position="30"/>
        <end position="63"/>
    </location>
</feature>
<comment type="similarity">
    <text evidence="5">Belongs to the COX19 family.</text>
</comment>
<reference evidence="9" key="1">
    <citation type="submission" date="2016-06" db="EMBL/GenBank/DDBJ databases">
        <title>Draft Genome sequence of the fungus Inonotus baumii.</title>
        <authorList>
            <person name="Zhu H."/>
            <person name="Lin W."/>
        </authorList>
    </citation>
    <scope>NUCLEOTIDE SEQUENCE</scope>
    <source>
        <strain evidence="9">821</strain>
    </source>
</reference>
<comment type="function">
    <text evidence="4">Required for the assembly of mitochondrial cytochrome c oxidase.</text>
</comment>
<evidence type="ECO:0000256" key="1">
    <source>
        <dbReference type="ARBA" id="ARBA00004496"/>
    </source>
</evidence>
<feature type="compositionally biased region" description="Low complexity" evidence="7">
    <location>
        <begin position="88"/>
        <end position="98"/>
    </location>
</feature>
<dbReference type="SUPFAM" id="SSF47072">
    <property type="entry name" value="Cysteine alpha-hairpin motif"/>
    <property type="match status" value="1"/>
</dbReference>
<dbReference type="PROSITE" id="PS51808">
    <property type="entry name" value="CHCH"/>
    <property type="match status" value="1"/>
</dbReference>
<feature type="compositionally biased region" description="Basic and acidic residues" evidence="7">
    <location>
        <begin position="99"/>
        <end position="112"/>
    </location>
</feature>
<evidence type="ECO:0000259" key="8">
    <source>
        <dbReference type="Pfam" id="PF06747"/>
    </source>
</evidence>
<dbReference type="Proteomes" id="UP000757232">
    <property type="component" value="Unassembled WGS sequence"/>
</dbReference>
<dbReference type="InterPro" id="IPR051383">
    <property type="entry name" value="COX19"/>
</dbReference>
<sequence>MSFGRPQGFSDIVSTPPDRGAFPLDHYGECKEQMKAYLACLKKNAATSTPCRTLNKDYLECRMSKGLMQRDDWHSLGLENVPTSERNSSPSSPSASSSEQKDPPESKQEGRR</sequence>
<organism evidence="9 10">
    <name type="scientific">Sanghuangporus baumii</name>
    <name type="common">Phellinus baumii</name>
    <dbReference type="NCBI Taxonomy" id="108892"/>
    <lineage>
        <taxon>Eukaryota</taxon>
        <taxon>Fungi</taxon>
        <taxon>Dikarya</taxon>
        <taxon>Basidiomycota</taxon>
        <taxon>Agaricomycotina</taxon>
        <taxon>Agaricomycetes</taxon>
        <taxon>Hymenochaetales</taxon>
        <taxon>Hymenochaetaceae</taxon>
        <taxon>Sanghuangporus</taxon>
    </lineage>
</organism>
<accession>A0A9Q5I437</accession>
<dbReference type="AlphaFoldDB" id="A0A9Q5I437"/>
<dbReference type="Pfam" id="PF06747">
    <property type="entry name" value="CHCH"/>
    <property type="match status" value="1"/>
</dbReference>
<dbReference type="InterPro" id="IPR009069">
    <property type="entry name" value="Cys_alpha_HP_mot_SF"/>
</dbReference>
<gene>
    <name evidence="9" type="ORF">A7U60_g1584</name>
</gene>
<protein>
    <recommendedName>
        <fullName evidence="6">Cytochrome c oxidase assembly protein COX19</fullName>
    </recommendedName>
</protein>
<evidence type="ECO:0000313" key="10">
    <source>
        <dbReference type="Proteomes" id="UP000757232"/>
    </source>
</evidence>
<evidence type="ECO:0000256" key="2">
    <source>
        <dbReference type="ARBA" id="ARBA00022490"/>
    </source>
</evidence>
<dbReference type="OrthoDB" id="268594at2759"/>
<comment type="caution">
    <text evidence="9">The sequence shown here is derived from an EMBL/GenBank/DDBJ whole genome shotgun (WGS) entry which is preliminary data.</text>
</comment>
<evidence type="ECO:0000256" key="3">
    <source>
        <dbReference type="ARBA" id="ARBA00023157"/>
    </source>
</evidence>
<evidence type="ECO:0000313" key="9">
    <source>
        <dbReference type="EMBL" id="OCB91176.1"/>
    </source>
</evidence>
<dbReference type="PANTHER" id="PTHR21107">
    <property type="entry name" value="CYTOCHROME C OXIDASE ASSEMBLY PROTEIN COX19"/>
    <property type="match status" value="1"/>
</dbReference>
<dbReference type="GO" id="GO:0005758">
    <property type="term" value="C:mitochondrial intermembrane space"/>
    <property type="evidence" value="ECO:0007669"/>
    <property type="project" value="TreeGrafter"/>
</dbReference>
<name>A0A9Q5I437_SANBA</name>
<keyword evidence="2" id="KW-0963">Cytoplasm</keyword>
<comment type="subcellular location">
    <subcellularLocation>
        <location evidence="1">Cytoplasm</location>
    </subcellularLocation>
</comment>
<evidence type="ECO:0000256" key="6">
    <source>
        <dbReference type="ARBA" id="ARBA00039385"/>
    </source>
</evidence>
<dbReference type="PANTHER" id="PTHR21107:SF2">
    <property type="entry name" value="CYTOCHROME C OXIDASE ASSEMBLY PROTEIN COX19"/>
    <property type="match status" value="1"/>
</dbReference>
<dbReference type="EMBL" id="LNZH02000102">
    <property type="protein sequence ID" value="OCB91176.1"/>
    <property type="molecule type" value="Genomic_DNA"/>
</dbReference>
<proteinExistence type="inferred from homology"/>
<evidence type="ECO:0000256" key="5">
    <source>
        <dbReference type="ARBA" id="ARBA00038223"/>
    </source>
</evidence>